<keyword evidence="3" id="KW-1185">Reference proteome</keyword>
<dbReference type="EMBL" id="JAQQWM010000002">
    <property type="protein sequence ID" value="KAK8078600.1"/>
    <property type="molecule type" value="Genomic_DNA"/>
</dbReference>
<reference evidence="2 3" key="1">
    <citation type="submission" date="2023-01" db="EMBL/GenBank/DDBJ databases">
        <title>Analysis of 21 Apiospora genomes using comparative genomics revels a genus with tremendous synthesis potential of carbohydrate active enzymes and secondary metabolites.</title>
        <authorList>
            <person name="Sorensen T."/>
        </authorList>
    </citation>
    <scope>NUCLEOTIDE SEQUENCE [LARGE SCALE GENOMIC DNA]</scope>
    <source>
        <strain evidence="2 3">CBS 83171</strain>
    </source>
</reference>
<feature type="compositionally biased region" description="Polar residues" evidence="1">
    <location>
        <begin position="110"/>
        <end position="122"/>
    </location>
</feature>
<feature type="region of interest" description="Disordered" evidence="1">
    <location>
        <begin position="104"/>
        <end position="130"/>
    </location>
</feature>
<name>A0ABR1W548_9PEZI</name>
<gene>
    <name evidence="2" type="ORF">PG996_004770</name>
</gene>
<evidence type="ECO:0000313" key="3">
    <source>
        <dbReference type="Proteomes" id="UP001446871"/>
    </source>
</evidence>
<sequence>MLPTTYDKPRPEEAATAEPFFSDGSWCGHLPCVCQSQRGCEAHRAKDPEPFYNPLLPPDPPMKVVMADGGRKYIADSEDAPPEPRQPKQRTGLFQKLFAKCARKGKQSKDQSINATKEGPSSQTPPPEYSAVTKLLPNVAYYPGQAPGKDALACPQEMESACINGLPFDVGSFGTLKPLHASMPYHLAFYHLDVARRHLDLHLRDRISSGPVNLTMYTCSGEVHTSQSSHNYTWSSELYFWRTFMQKQEISYIVKARDTTNTKDIAISMCPHLAMKLRVETNEEHSGGSGVLTASARYAFGPARYRGDQVYGWNSTTSGGRFAEVQNCTRCHCDLEQSLEVRGREVHVRFTVYRDLGPGLDRFHPKWNSLLTGKGMVQRRGAKYCFDPEKGRPFRQDQPGTYGVYRKVWGVAHRLKRPNLHVVTFSTAHGDFTGLS</sequence>
<organism evidence="2 3">
    <name type="scientific">Apiospora saccharicola</name>
    <dbReference type="NCBI Taxonomy" id="335842"/>
    <lineage>
        <taxon>Eukaryota</taxon>
        <taxon>Fungi</taxon>
        <taxon>Dikarya</taxon>
        <taxon>Ascomycota</taxon>
        <taxon>Pezizomycotina</taxon>
        <taxon>Sordariomycetes</taxon>
        <taxon>Xylariomycetidae</taxon>
        <taxon>Amphisphaeriales</taxon>
        <taxon>Apiosporaceae</taxon>
        <taxon>Apiospora</taxon>
    </lineage>
</organism>
<evidence type="ECO:0000313" key="2">
    <source>
        <dbReference type="EMBL" id="KAK8078600.1"/>
    </source>
</evidence>
<evidence type="ECO:0000256" key="1">
    <source>
        <dbReference type="SAM" id="MobiDB-lite"/>
    </source>
</evidence>
<protein>
    <submittedName>
        <fullName evidence="2">Uncharacterized protein</fullName>
    </submittedName>
</protein>
<comment type="caution">
    <text evidence="2">The sequence shown here is derived from an EMBL/GenBank/DDBJ whole genome shotgun (WGS) entry which is preliminary data.</text>
</comment>
<accession>A0ABR1W548</accession>
<proteinExistence type="predicted"/>
<dbReference type="Proteomes" id="UP001446871">
    <property type="component" value="Unassembled WGS sequence"/>
</dbReference>